<dbReference type="PROSITE" id="PS51157">
    <property type="entry name" value="ZF_UBR"/>
    <property type="match status" value="1"/>
</dbReference>
<keyword evidence="1" id="KW-0479">Metal-binding</keyword>
<dbReference type="GO" id="GO:0005737">
    <property type="term" value="C:cytoplasm"/>
    <property type="evidence" value="ECO:0007669"/>
    <property type="project" value="TreeGrafter"/>
</dbReference>
<dbReference type="InterPro" id="IPR011011">
    <property type="entry name" value="Znf_FYVE_PHD"/>
</dbReference>
<evidence type="ECO:0000256" key="3">
    <source>
        <dbReference type="ARBA" id="ARBA00022833"/>
    </source>
</evidence>
<reference evidence="7 8" key="1">
    <citation type="submission" date="2024-01" db="EMBL/GenBank/DDBJ databases">
        <title>The genome of the rayed Mediterranean limpet Patella caerulea (Linnaeus, 1758).</title>
        <authorList>
            <person name="Anh-Thu Weber A."/>
            <person name="Halstead-Nussloch G."/>
        </authorList>
    </citation>
    <scope>NUCLEOTIDE SEQUENCE [LARGE SCALE GENOMIC DNA]</scope>
    <source>
        <strain evidence="7">AATW-2023a</strain>
        <tissue evidence="7">Whole specimen</tissue>
    </source>
</reference>
<dbReference type="GO" id="GO:0008270">
    <property type="term" value="F:zinc ion binding"/>
    <property type="evidence" value="ECO:0007669"/>
    <property type="project" value="UniProtKB-KW"/>
</dbReference>
<dbReference type="InterPro" id="IPR001965">
    <property type="entry name" value="Znf_PHD"/>
</dbReference>
<keyword evidence="3" id="KW-0862">Zinc</keyword>
<feature type="zinc finger region" description="UBR-type" evidence="4">
    <location>
        <begin position="47"/>
        <end position="119"/>
    </location>
</feature>
<protein>
    <recommendedName>
        <fullName evidence="6">UBR-type domain-containing protein</fullName>
    </recommendedName>
</protein>
<keyword evidence="8" id="KW-1185">Reference proteome</keyword>
<evidence type="ECO:0000313" key="8">
    <source>
        <dbReference type="Proteomes" id="UP001347796"/>
    </source>
</evidence>
<dbReference type="CDD" id="cd15542">
    <property type="entry name" value="PHD_UBR7"/>
    <property type="match status" value="1"/>
</dbReference>
<name>A0AAN8JWX9_PATCE</name>
<dbReference type="SMART" id="SM00249">
    <property type="entry name" value="PHD"/>
    <property type="match status" value="1"/>
</dbReference>
<dbReference type="InterPro" id="IPR003126">
    <property type="entry name" value="Znf_UBR"/>
</dbReference>
<keyword evidence="2" id="KW-0863">Zinc-finger</keyword>
<dbReference type="PANTHER" id="PTHR13513">
    <property type="entry name" value="E3 UBIQUITIN-PROTEIN LIGASE UBR7"/>
    <property type="match status" value="1"/>
</dbReference>
<dbReference type="EMBL" id="JAZGQO010000007">
    <property type="protein sequence ID" value="KAK6181399.1"/>
    <property type="molecule type" value="Genomic_DNA"/>
</dbReference>
<dbReference type="Proteomes" id="UP001347796">
    <property type="component" value="Unassembled WGS sequence"/>
</dbReference>
<proteinExistence type="predicted"/>
<sequence length="391" mass="43941">MSDEVNAGQSNLDSSQDTESISMVEILEEENRLKADAAAVLGASDDKNCTYSKGYVPRQALYACSTCSGSENVLAGICLACSYECHEGHDLYELYTKRLFRCDCGNEKFPNVICKFEKEKDANNSRNRYGQNFKGLYCSCHRPYPDPDDEVEDDMIQCILCEDWYHGRHLGVKGSLPSDFEEMICPACVNNHDFLLAYTVNTAVTVVERENGNTQVDVVNTDEGSSVGRKRNLSGECTSPKKATTSDNSTCLLKELQKREIPSTDSAVFMSEAWRSKLCKCTSCKKMYEEKGISFILDNDDTVHAYEDKGLAAHSNSDTNALPSALSQMDRVQQVELIHGFNDMKNGLREYLRGFAENGKVVKEEDIREFFSQMQSRKRQRTDAGFQYSCK</sequence>
<gene>
    <name evidence="7" type="ORF">SNE40_009256</name>
</gene>
<dbReference type="InterPro" id="IPR013083">
    <property type="entry name" value="Znf_RING/FYVE/PHD"/>
</dbReference>
<accession>A0AAN8JWX9</accession>
<evidence type="ECO:0000313" key="7">
    <source>
        <dbReference type="EMBL" id="KAK6181399.1"/>
    </source>
</evidence>
<dbReference type="Gene3D" id="3.30.40.10">
    <property type="entry name" value="Zinc/RING finger domain, C3HC4 (zinc finger)"/>
    <property type="match status" value="1"/>
</dbReference>
<dbReference type="InterPro" id="IPR047506">
    <property type="entry name" value="UBR7-like_UBR-box"/>
</dbReference>
<dbReference type="Pfam" id="PF02207">
    <property type="entry name" value="zf-UBR"/>
    <property type="match status" value="1"/>
</dbReference>
<feature type="region of interest" description="Disordered" evidence="5">
    <location>
        <begin position="218"/>
        <end position="241"/>
    </location>
</feature>
<dbReference type="GO" id="GO:0061630">
    <property type="term" value="F:ubiquitin protein ligase activity"/>
    <property type="evidence" value="ECO:0007669"/>
    <property type="project" value="InterPro"/>
</dbReference>
<organism evidence="7 8">
    <name type="scientific">Patella caerulea</name>
    <name type="common">Rayed Mediterranean limpet</name>
    <dbReference type="NCBI Taxonomy" id="87958"/>
    <lineage>
        <taxon>Eukaryota</taxon>
        <taxon>Metazoa</taxon>
        <taxon>Spiralia</taxon>
        <taxon>Lophotrochozoa</taxon>
        <taxon>Mollusca</taxon>
        <taxon>Gastropoda</taxon>
        <taxon>Patellogastropoda</taxon>
        <taxon>Patelloidea</taxon>
        <taxon>Patellidae</taxon>
        <taxon>Patella</taxon>
    </lineage>
</organism>
<dbReference type="InterPro" id="IPR040204">
    <property type="entry name" value="UBR7"/>
</dbReference>
<dbReference type="PANTHER" id="PTHR13513:SF9">
    <property type="entry name" value="E3 UBIQUITIN-PROTEIN LIGASE UBR7-RELATED"/>
    <property type="match status" value="1"/>
</dbReference>
<dbReference type="AlphaFoldDB" id="A0AAN8JWX9"/>
<evidence type="ECO:0000259" key="6">
    <source>
        <dbReference type="PROSITE" id="PS51157"/>
    </source>
</evidence>
<dbReference type="SMART" id="SM00396">
    <property type="entry name" value="ZnF_UBR1"/>
    <property type="match status" value="1"/>
</dbReference>
<evidence type="ECO:0000256" key="2">
    <source>
        <dbReference type="ARBA" id="ARBA00022771"/>
    </source>
</evidence>
<evidence type="ECO:0000256" key="5">
    <source>
        <dbReference type="SAM" id="MobiDB-lite"/>
    </source>
</evidence>
<feature type="domain" description="UBR-type" evidence="6">
    <location>
        <begin position="47"/>
        <end position="119"/>
    </location>
</feature>
<evidence type="ECO:0000256" key="4">
    <source>
        <dbReference type="PROSITE-ProRule" id="PRU00508"/>
    </source>
</evidence>
<dbReference type="SUPFAM" id="SSF57903">
    <property type="entry name" value="FYVE/PHD zinc finger"/>
    <property type="match status" value="1"/>
</dbReference>
<evidence type="ECO:0000256" key="1">
    <source>
        <dbReference type="ARBA" id="ARBA00022723"/>
    </source>
</evidence>
<comment type="caution">
    <text evidence="7">The sequence shown here is derived from an EMBL/GenBank/DDBJ whole genome shotgun (WGS) entry which is preliminary data.</text>
</comment>
<dbReference type="CDD" id="cd19677">
    <property type="entry name" value="UBR-box_UBR7"/>
    <property type="match status" value="1"/>
</dbReference>